<evidence type="ECO:0000313" key="7">
    <source>
        <dbReference type="Proteomes" id="UP000572680"/>
    </source>
</evidence>
<evidence type="ECO:0000259" key="5">
    <source>
        <dbReference type="PROSITE" id="PS51884"/>
    </source>
</evidence>
<dbReference type="GO" id="GO:0007155">
    <property type="term" value="P:cell adhesion"/>
    <property type="evidence" value="ECO:0007669"/>
    <property type="project" value="UniProtKB-KW"/>
</dbReference>
<feature type="chain" id="PRO_5039071644" description="Chaplin domain-containing protein" evidence="4">
    <location>
        <begin position="22"/>
        <end position="80"/>
    </location>
</feature>
<dbReference type="PROSITE" id="PS51884">
    <property type="entry name" value="CHAPLIN"/>
    <property type="match status" value="1"/>
</dbReference>
<dbReference type="RefSeq" id="WP_182846250.1">
    <property type="nucleotide sequence ID" value="NZ_BAAALP010000001.1"/>
</dbReference>
<evidence type="ECO:0000313" key="6">
    <source>
        <dbReference type="EMBL" id="MBA8954133.1"/>
    </source>
</evidence>
<keyword evidence="1" id="KW-0134">Cell wall</keyword>
<dbReference type="Pfam" id="PF03777">
    <property type="entry name" value="ChpA-C"/>
    <property type="match status" value="1"/>
</dbReference>
<organism evidence="6 7">
    <name type="scientific">Actinomadura namibiensis</name>
    <dbReference type="NCBI Taxonomy" id="182080"/>
    <lineage>
        <taxon>Bacteria</taxon>
        <taxon>Bacillati</taxon>
        <taxon>Actinomycetota</taxon>
        <taxon>Actinomycetes</taxon>
        <taxon>Streptosporangiales</taxon>
        <taxon>Thermomonosporaceae</taxon>
        <taxon>Actinomadura</taxon>
    </lineage>
</organism>
<keyword evidence="7" id="KW-1185">Reference proteome</keyword>
<protein>
    <recommendedName>
        <fullName evidence="5">Chaplin domain-containing protein</fullName>
    </recommendedName>
</protein>
<proteinExistence type="predicted"/>
<feature type="signal peptide" evidence="4">
    <location>
        <begin position="1"/>
        <end position="21"/>
    </location>
</feature>
<dbReference type="AlphaFoldDB" id="A0A7W3QPF9"/>
<evidence type="ECO:0000256" key="2">
    <source>
        <dbReference type="ARBA" id="ARBA00022889"/>
    </source>
</evidence>
<dbReference type="EMBL" id="JACJIA010000008">
    <property type="protein sequence ID" value="MBA8954133.1"/>
    <property type="molecule type" value="Genomic_DNA"/>
</dbReference>
<keyword evidence="4" id="KW-0732">Signal</keyword>
<dbReference type="InterPro" id="IPR005528">
    <property type="entry name" value="ChpA-H"/>
</dbReference>
<comment type="caution">
    <text evidence="6">The sequence shown here is derived from an EMBL/GenBank/DDBJ whole genome shotgun (WGS) entry which is preliminary data.</text>
</comment>
<gene>
    <name evidence="6" type="ORF">HNR61_005787</name>
</gene>
<evidence type="ECO:0000256" key="1">
    <source>
        <dbReference type="ARBA" id="ARBA00022512"/>
    </source>
</evidence>
<evidence type="ECO:0000256" key="4">
    <source>
        <dbReference type="SAM" id="SignalP"/>
    </source>
</evidence>
<sequence>MLKKLAATGVLAFAVAGSVLAAAPASADIETDGSHGVLSGNQIVAPISVPVNVCGNAIAVLGIAGAGCKGGASVENHWHD</sequence>
<reference evidence="6 7" key="1">
    <citation type="submission" date="2020-08" db="EMBL/GenBank/DDBJ databases">
        <title>Genomic Encyclopedia of Type Strains, Phase IV (KMG-IV): sequencing the most valuable type-strain genomes for metagenomic binning, comparative biology and taxonomic classification.</title>
        <authorList>
            <person name="Goeker M."/>
        </authorList>
    </citation>
    <scope>NUCLEOTIDE SEQUENCE [LARGE SCALE GENOMIC DNA]</scope>
    <source>
        <strain evidence="6 7">DSM 44197</strain>
    </source>
</reference>
<keyword evidence="1" id="KW-0964">Secreted</keyword>
<keyword evidence="3" id="KW-0034">Amyloid</keyword>
<name>A0A7W3QPF9_ACTNM</name>
<evidence type="ECO:0000256" key="3">
    <source>
        <dbReference type="ARBA" id="ARBA00023087"/>
    </source>
</evidence>
<feature type="domain" description="Chaplin" evidence="5">
    <location>
        <begin position="34"/>
        <end position="74"/>
    </location>
</feature>
<keyword evidence="2" id="KW-0130">Cell adhesion</keyword>
<accession>A0A7W3QPF9</accession>
<dbReference type="Proteomes" id="UP000572680">
    <property type="component" value="Unassembled WGS sequence"/>
</dbReference>